<reference evidence="3" key="1">
    <citation type="submission" date="2017-12" db="EMBL/GenBank/DDBJ databases">
        <authorList>
            <consortium name="DOE Joint Genome Institute"/>
            <person name="Mondo S.J."/>
            <person name="Kjaerbolling I."/>
            <person name="Vesth T.C."/>
            <person name="Frisvad J.C."/>
            <person name="Nybo J.L."/>
            <person name="Theobald S."/>
            <person name="Kuo A."/>
            <person name="Bowyer P."/>
            <person name="Matsuda Y."/>
            <person name="Lyhne E.K."/>
            <person name="Kogle M.E."/>
            <person name="Clum A."/>
            <person name="Lipzen A."/>
            <person name="Salamov A."/>
            <person name="Ngan C.Y."/>
            <person name="Daum C."/>
            <person name="Chiniquy J."/>
            <person name="Barry K."/>
            <person name="LaButti K."/>
            <person name="Haridas S."/>
            <person name="Simmons B.A."/>
            <person name="Magnuson J.K."/>
            <person name="Mortensen U.H."/>
            <person name="Larsen T.O."/>
            <person name="Grigoriev I.V."/>
            <person name="Baker S.E."/>
            <person name="Andersen M.R."/>
            <person name="Nordberg H.P."/>
            <person name="Cantor M.N."/>
            <person name="Hua S.X."/>
        </authorList>
    </citation>
    <scope>NUCLEOTIDE SEQUENCE [LARGE SCALE GENOMIC DNA]</scope>
    <source>
        <strain evidence="3">IBT 19404</strain>
    </source>
</reference>
<proteinExistence type="predicted"/>
<dbReference type="EMBL" id="KZ559610">
    <property type="protein sequence ID" value="PLN76761.1"/>
    <property type="molecule type" value="Genomic_DNA"/>
</dbReference>
<feature type="transmembrane region" description="Helical" evidence="1">
    <location>
        <begin position="38"/>
        <end position="64"/>
    </location>
</feature>
<keyword evidence="3" id="KW-1185">Reference proteome</keyword>
<name>A0A2J5HIK7_9EURO</name>
<dbReference type="Proteomes" id="UP000235023">
    <property type="component" value="Unassembled WGS sequence"/>
</dbReference>
<keyword evidence="1" id="KW-1133">Transmembrane helix</keyword>
<protein>
    <submittedName>
        <fullName evidence="2">Uncharacterized protein</fullName>
    </submittedName>
</protein>
<evidence type="ECO:0000256" key="1">
    <source>
        <dbReference type="SAM" id="Phobius"/>
    </source>
</evidence>
<accession>A0A2J5HIK7</accession>
<evidence type="ECO:0000313" key="3">
    <source>
        <dbReference type="Proteomes" id="UP000235023"/>
    </source>
</evidence>
<organism evidence="2 3">
    <name type="scientific">Aspergillus taichungensis</name>
    <dbReference type="NCBI Taxonomy" id="482145"/>
    <lineage>
        <taxon>Eukaryota</taxon>
        <taxon>Fungi</taxon>
        <taxon>Dikarya</taxon>
        <taxon>Ascomycota</taxon>
        <taxon>Pezizomycotina</taxon>
        <taxon>Eurotiomycetes</taxon>
        <taxon>Eurotiomycetidae</taxon>
        <taxon>Eurotiales</taxon>
        <taxon>Aspergillaceae</taxon>
        <taxon>Aspergillus</taxon>
        <taxon>Aspergillus subgen. Circumdati</taxon>
    </lineage>
</organism>
<sequence length="137" mass="16118">MTGTSFCSLFVTFFLLLFPFLSWFNLRSWTLNRLLHITSLLLSVFYISSSAFLFPFFFLPLFPWNCLYFSFPFPFPLLFPLHRLLELIYYLLLQILVCCIYPSIHPAYCLPTYLPTSHLSYHSYTFPAPSSPSPFPL</sequence>
<keyword evidence="1" id="KW-0812">Transmembrane</keyword>
<evidence type="ECO:0000313" key="2">
    <source>
        <dbReference type="EMBL" id="PLN76761.1"/>
    </source>
</evidence>
<keyword evidence="1" id="KW-0472">Membrane</keyword>
<feature type="transmembrane region" description="Helical" evidence="1">
    <location>
        <begin position="6"/>
        <end position="26"/>
    </location>
</feature>
<dbReference type="AlphaFoldDB" id="A0A2J5HIK7"/>
<gene>
    <name evidence="2" type="ORF">BDW42DRAFT_178012</name>
</gene>
<feature type="transmembrane region" description="Helical" evidence="1">
    <location>
        <begin position="84"/>
        <end position="104"/>
    </location>
</feature>